<comment type="caution">
    <text evidence="1">The sequence shown here is derived from an EMBL/GenBank/DDBJ whole genome shotgun (WGS) entry which is preliminary data.</text>
</comment>
<evidence type="ECO:0000313" key="1">
    <source>
        <dbReference type="EMBL" id="MCC9294458.1"/>
    </source>
</evidence>
<dbReference type="EMBL" id="JAJJPB010000005">
    <property type="protein sequence ID" value="MCC9294458.1"/>
    <property type="molecule type" value="Genomic_DNA"/>
</dbReference>
<dbReference type="RefSeq" id="WP_229981223.1">
    <property type="nucleotide sequence ID" value="NZ_JAJJPB010000005.1"/>
</dbReference>
<gene>
    <name evidence="1" type="ORF">LN736_06250</name>
</gene>
<name>A0ABS8N3U6_9CLOT</name>
<dbReference type="InterPro" id="IPR010982">
    <property type="entry name" value="Lambda_DNA-bd_dom_sf"/>
</dbReference>
<reference evidence="1" key="1">
    <citation type="submission" date="2021-11" db="EMBL/GenBank/DDBJ databases">
        <authorList>
            <person name="Qingchun L."/>
            <person name="Dong Z."/>
            <person name="Zongwei Q."/>
            <person name="Jia Z."/>
            <person name="Duotao L."/>
        </authorList>
    </citation>
    <scope>NUCLEOTIDE SEQUENCE</scope>
    <source>
        <strain evidence="1">WLY-B-L2</strain>
    </source>
</reference>
<evidence type="ECO:0008006" key="3">
    <source>
        <dbReference type="Google" id="ProtNLM"/>
    </source>
</evidence>
<accession>A0ABS8N3U6</accession>
<dbReference type="Proteomes" id="UP001165422">
    <property type="component" value="Unassembled WGS sequence"/>
</dbReference>
<protein>
    <recommendedName>
        <fullName evidence="3">HTH cro/C1-type domain-containing protein</fullName>
    </recommendedName>
</protein>
<dbReference type="SUPFAM" id="SSF47413">
    <property type="entry name" value="lambda repressor-like DNA-binding domains"/>
    <property type="match status" value="1"/>
</dbReference>
<evidence type="ECO:0000313" key="2">
    <source>
        <dbReference type="Proteomes" id="UP001165422"/>
    </source>
</evidence>
<proteinExistence type="predicted"/>
<keyword evidence="2" id="KW-1185">Reference proteome</keyword>
<organism evidence="1 2">
    <name type="scientific">Clostridium aromativorans</name>
    <dbReference type="NCBI Taxonomy" id="2836848"/>
    <lineage>
        <taxon>Bacteria</taxon>
        <taxon>Bacillati</taxon>
        <taxon>Bacillota</taxon>
        <taxon>Clostridia</taxon>
        <taxon>Eubacteriales</taxon>
        <taxon>Clostridiaceae</taxon>
        <taxon>Clostridium</taxon>
    </lineage>
</organism>
<sequence>MLITNEIEKLILYKTRHDLTWKEIAKQLEISCKQLSLIVHGHVNVSNRVYKAIENLFRREQFYDALDWDLNL</sequence>